<dbReference type="AlphaFoldDB" id="M3YYV7"/>
<feature type="domain" description="RRM" evidence="3">
    <location>
        <begin position="12"/>
        <end position="94"/>
    </location>
</feature>
<dbReference type="STRING" id="9669.ENSMPUP00000016517"/>
<name>M3YYV7_MUSPF</name>
<dbReference type="eggNOG" id="KOG0118">
    <property type="taxonomic scope" value="Eukaryota"/>
</dbReference>
<dbReference type="GO" id="GO:0003730">
    <property type="term" value="F:mRNA 3'-UTR binding"/>
    <property type="evidence" value="ECO:0007669"/>
    <property type="project" value="TreeGrafter"/>
</dbReference>
<dbReference type="InParanoid" id="M3YYV7"/>
<evidence type="ECO:0000256" key="1">
    <source>
        <dbReference type="ARBA" id="ARBA00022884"/>
    </source>
</evidence>
<dbReference type="PROSITE" id="PS50102">
    <property type="entry name" value="RRM"/>
    <property type="match status" value="1"/>
</dbReference>
<accession>M3YYV7</accession>
<dbReference type="InterPro" id="IPR000504">
    <property type="entry name" value="RRM_dom"/>
</dbReference>
<dbReference type="InterPro" id="IPR012677">
    <property type="entry name" value="Nucleotide-bd_a/b_plait_sf"/>
</dbReference>
<dbReference type="GeneTree" id="ENSGT00950000183123"/>
<dbReference type="Gene3D" id="3.30.70.330">
    <property type="match status" value="1"/>
</dbReference>
<evidence type="ECO:0000313" key="4">
    <source>
        <dbReference type="Ensembl" id="ENSMPUP00000016517.1"/>
    </source>
</evidence>
<dbReference type="SMART" id="SM00360">
    <property type="entry name" value="RRM"/>
    <property type="match status" value="1"/>
</dbReference>
<dbReference type="HOGENOM" id="CLU_012062_1_4_1"/>
<reference evidence="4" key="1">
    <citation type="submission" date="2024-06" db="UniProtKB">
        <authorList>
            <consortium name="Ensembl"/>
        </authorList>
    </citation>
    <scope>IDENTIFICATION</scope>
</reference>
<dbReference type="OMA" id="YSEKWRT"/>
<dbReference type="PANTHER" id="PTHR48026:SF2">
    <property type="entry name" value="HETEROGENEOUS NUCLEAR RIBONUCLEOPROTEIN A1-RELATED"/>
    <property type="match status" value="1"/>
</dbReference>
<dbReference type="GO" id="GO:0071013">
    <property type="term" value="C:catalytic step 2 spliceosome"/>
    <property type="evidence" value="ECO:0007669"/>
    <property type="project" value="TreeGrafter"/>
</dbReference>
<dbReference type="InterPro" id="IPR035979">
    <property type="entry name" value="RBD_domain_sf"/>
</dbReference>
<proteinExistence type="predicted"/>
<keyword evidence="1 2" id="KW-0694">RNA-binding</keyword>
<organism evidence="4">
    <name type="scientific">Mustela putorius furo</name>
    <name type="common">European domestic ferret</name>
    <name type="synonym">Mustela furo</name>
    <dbReference type="NCBI Taxonomy" id="9669"/>
    <lineage>
        <taxon>Eukaryota</taxon>
        <taxon>Metazoa</taxon>
        <taxon>Chordata</taxon>
        <taxon>Craniata</taxon>
        <taxon>Vertebrata</taxon>
        <taxon>Euteleostomi</taxon>
        <taxon>Mammalia</taxon>
        <taxon>Eutheria</taxon>
        <taxon>Laurasiatheria</taxon>
        <taxon>Carnivora</taxon>
        <taxon>Caniformia</taxon>
        <taxon>Musteloidea</taxon>
        <taxon>Mustelidae</taxon>
        <taxon>Mustelinae</taxon>
        <taxon>Mustela</taxon>
    </lineage>
</organism>
<dbReference type="PANTHER" id="PTHR48026">
    <property type="entry name" value="HOMOLOGOUS TO DROSOPHILA SQD (SQUID) PROTEIN"/>
    <property type="match status" value="1"/>
</dbReference>
<protein>
    <recommendedName>
        <fullName evidence="3">RRM domain-containing protein</fullName>
    </recommendedName>
</protein>
<evidence type="ECO:0000256" key="2">
    <source>
        <dbReference type="PROSITE-ProRule" id="PRU00176"/>
    </source>
</evidence>
<dbReference type="GO" id="GO:0000398">
    <property type="term" value="P:mRNA splicing, via spliceosome"/>
    <property type="evidence" value="ECO:0007669"/>
    <property type="project" value="TreeGrafter"/>
</dbReference>
<dbReference type="EMBL" id="AEYP01018393">
    <property type="status" value="NOT_ANNOTATED_CDS"/>
    <property type="molecule type" value="Genomic_DNA"/>
</dbReference>
<dbReference type="Ensembl" id="ENSMPUT00000016763.1">
    <property type="protein sequence ID" value="ENSMPUP00000016517.1"/>
    <property type="gene ID" value="ENSMPUG00000016620.1"/>
</dbReference>
<dbReference type="FunFam" id="3.30.70.330:FF:000048">
    <property type="entry name" value="Heterogeneous nuclear ribonucleoprotein a1 isoform"/>
    <property type="match status" value="1"/>
</dbReference>
<dbReference type="SUPFAM" id="SSF54928">
    <property type="entry name" value="RNA-binding domain, RBD"/>
    <property type="match status" value="1"/>
</dbReference>
<sequence>PSEPPKEPEQQQKLFFRRLSFETADESQRSHFEPWGALMDCVVRRHPNTKHSRSFGFVTLSMEEVEAAMNARPHKVDGRVVEPNRAMSREDSQRPGAHLTVRKIFVGGIKGVTQRGRGSSGNFGGGCGGGFGGNDNFGHGGNIKGQGSFDGSRGGGGYGGTAVATAVAEGFNYYQEQSLAGEESQRCEREATGYNRFVHSAKHSDGRA</sequence>
<evidence type="ECO:0000259" key="3">
    <source>
        <dbReference type="PROSITE" id="PS50102"/>
    </source>
</evidence>
<dbReference type="Pfam" id="PF00076">
    <property type="entry name" value="RRM_1"/>
    <property type="match status" value="1"/>
</dbReference>